<evidence type="ECO:0000259" key="1">
    <source>
        <dbReference type="Pfam" id="PF13649"/>
    </source>
</evidence>
<dbReference type="SUPFAM" id="SSF53335">
    <property type="entry name" value="S-adenosyl-L-methionine-dependent methyltransferases"/>
    <property type="match status" value="1"/>
</dbReference>
<keyword evidence="3" id="KW-1185">Reference proteome</keyword>
<dbReference type="Proteomes" id="UP000256310">
    <property type="component" value="Unassembled WGS sequence"/>
</dbReference>
<feature type="domain" description="Methyltransferase" evidence="1">
    <location>
        <begin position="61"/>
        <end position="147"/>
    </location>
</feature>
<dbReference type="CDD" id="cd02440">
    <property type="entry name" value="AdoMet_MTases"/>
    <property type="match status" value="1"/>
</dbReference>
<keyword evidence="2" id="KW-0489">Methyltransferase</keyword>
<dbReference type="AlphaFoldDB" id="A0A3D9FH41"/>
<accession>A0A3D9FH41</accession>
<dbReference type="RefSeq" id="WP_116236424.1">
    <property type="nucleotide sequence ID" value="NZ_QRDP01000004.1"/>
</dbReference>
<dbReference type="GO" id="GO:0008168">
    <property type="term" value="F:methyltransferase activity"/>
    <property type="evidence" value="ECO:0007669"/>
    <property type="project" value="UniProtKB-KW"/>
</dbReference>
<dbReference type="GO" id="GO:0032259">
    <property type="term" value="P:methylation"/>
    <property type="evidence" value="ECO:0007669"/>
    <property type="project" value="UniProtKB-KW"/>
</dbReference>
<proteinExistence type="predicted"/>
<name>A0A3D9FH41_9SPHN</name>
<dbReference type="EMBL" id="QRDP01000004">
    <property type="protein sequence ID" value="RED17114.1"/>
    <property type="molecule type" value="Genomic_DNA"/>
</dbReference>
<dbReference type="InterPro" id="IPR029063">
    <property type="entry name" value="SAM-dependent_MTases_sf"/>
</dbReference>
<sequence>MAGLSQRAIAEEQMDAPGLAPDIYAAVLTDLERANRWTFAARPTLSFLARATQGMDSFSLLDVGYGEGGMLRAIAGWAKARGIEARLTGIDLNSKSRAAAEAQTPDGMTIDYRTGDYADCEPTDFIVSNLVAHHMTHDQLIAFLRHMEAQAMRGWMVNDLHRHRFAYFGYPLLARIMGWHPIVRADGRLSIARSYRPAEWQALLGEAGIAPGASHIVRYFPFRLCVERQH</sequence>
<reference evidence="2 3" key="1">
    <citation type="submission" date="2018-07" db="EMBL/GenBank/DDBJ databases">
        <title>Genomic Encyclopedia of Type Strains, Phase IV (KMG-IV): sequencing the most valuable type-strain genomes for metagenomic binning, comparative biology and taxonomic classification.</title>
        <authorList>
            <person name="Goeker M."/>
        </authorList>
    </citation>
    <scope>NUCLEOTIDE SEQUENCE [LARGE SCALE GENOMIC DNA]</scope>
    <source>
        <strain evidence="2 3">DSM 26725</strain>
    </source>
</reference>
<protein>
    <submittedName>
        <fullName evidence="2">Methyltransferase family protein</fullName>
    </submittedName>
</protein>
<gene>
    <name evidence="2" type="ORF">DFR46_2150</name>
</gene>
<comment type="caution">
    <text evidence="2">The sequence shown here is derived from an EMBL/GenBank/DDBJ whole genome shotgun (WGS) entry which is preliminary data.</text>
</comment>
<dbReference type="Gene3D" id="3.40.50.150">
    <property type="entry name" value="Vaccinia Virus protein VP39"/>
    <property type="match status" value="1"/>
</dbReference>
<keyword evidence="2" id="KW-0808">Transferase</keyword>
<evidence type="ECO:0000313" key="3">
    <source>
        <dbReference type="Proteomes" id="UP000256310"/>
    </source>
</evidence>
<dbReference type="Pfam" id="PF13649">
    <property type="entry name" value="Methyltransf_25"/>
    <property type="match status" value="1"/>
</dbReference>
<organism evidence="2 3">
    <name type="scientific">Parasphingopyxis lamellibrachiae</name>
    <dbReference type="NCBI Taxonomy" id="680125"/>
    <lineage>
        <taxon>Bacteria</taxon>
        <taxon>Pseudomonadati</taxon>
        <taxon>Pseudomonadota</taxon>
        <taxon>Alphaproteobacteria</taxon>
        <taxon>Sphingomonadales</taxon>
        <taxon>Sphingomonadaceae</taxon>
        <taxon>Parasphingopyxis</taxon>
    </lineage>
</organism>
<evidence type="ECO:0000313" key="2">
    <source>
        <dbReference type="EMBL" id="RED17114.1"/>
    </source>
</evidence>
<dbReference type="InterPro" id="IPR041698">
    <property type="entry name" value="Methyltransf_25"/>
</dbReference>
<dbReference type="OrthoDB" id="9800454at2"/>